<accession>A0A8S5SXA5</accession>
<proteinExistence type="predicted"/>
<feature type="compositionally biased region" description="Basic and acidic residues" evidence="1">
    <location>
        <begin position="15"/>
        <end position="27"/>
    </location>
</feature>
<name>A0A8S5SXA5_9CAUD</name>
<feature type="region of interest" description="Disordered" evidence="1">
    <location>
        <begin position="1"/>
        <end position="27"/>
    </location>
</feature>
<reference evidence="2" key="1">
    <citation type="journal article" date="2021" name="Proc. Natl. Acad. Sci. U.S.A.">
        <title>A Catalog of Tens of Thousands of Viruses from Human Metagenomes Reveals Hidden Associations with Chronic Diseases.</title>
        <authorList>
            <person name="Tisza M.J."/>
            <person name="Buck C.B."/>
        </authorList>
    </citation>
    <scope>NUCLEOTIDE SEQUENCE</scope>
    <source>
        <strain evidence="2">CtAkS7</strain>
    </source>
</reference>
<evidence type="ECO:0000256" key="1">
    <source>
        <dbReference type="SAM" id="MobiDB-lite"/>
    </source>
</evidence>
<evidence type="ECO:0000313" key="2">
    <source>
        <dbReference type="EMBL" id="DAF55724.1"/>
    </source>
</evidence>
<protein>
    <submittedName>
        <fullName evidence="2">Uncharacterized protein</fullName>
    </submittedName>
</protein>
<sequence length="96" mass="11336">MNPYPNNPRRSPIQKSKEQETKEKELKTRLSLEKPILEWTQAYVDDEIKKCDSIDRLQLDLRDPEAVIRQIAALKIVKNHLLQIKGEVEKRMNIVE</sequence>
<dbReference type="EMBL" id="BK032698">
    <property type="protein sequence ID" value="DAF55724.1"/>
    <property type="molecule type" value="Genomic_DNA"/>
</dbReference>
<organism evidence="2">
    <name type="scientific">Siphoviridae sp. ctAkS7</name>
    <dbReference type="NCBI Taxonomy" id="2827798"/>
    <lineage>
        <taxon>Viruses</taxon>
        <taxon>Duplodnaviria</taxon>
        <taxon>Heunggongvirae</taxon>
        <taxon>Uroviricota</taxon>
        <taxon>Caudoviricetes</taxon>
    </lineage>
</organism>